<reference evidence="1" key="1">
    <citation type="submission" date="2019-04" db="EMBL/GenBank/DDBJ databases">
        <title>Friends and foes A comparative genomics study of 23 Aspergillus species from section Flavi.</title>
        <authorList>
            <consortium name="DOE Joint Genome Institute"/>
            <person name="Kjaerbolling I."/>
            <person name="Vesth T."/>
            <person name="Frisvad J.C."/>
            <person name="Nybo J.L."/>
            <person name="Theobald S."/>
            <person name="Kildgaard S."/>
            <person name="Isbrandt T."/>
            <person name="Kuo A."/>
            <person name="Sato A."/>
            <person name="Lyhne E.K."/>
            <person name="Kogle M.E."/>
            <person name="Wiebenga A."/>
            <person name="Kun R.S."/>
            <person name="Lubbers R.J."/>
            <person name="Makela M.R."/>
            <person name="Barry K."/>
            <person name="Chovatia M."/>
            <person name="Clum A."/>
            <person name="Daum C."/>
            <person name="Haridas S."/>
            <person name="He G."/>
            <person name="LaButti K."/>
            <person name="Lipzen A."/>
            <person name="Mondo S."/>
            <person name="Riley R."/>
            <person name="Salamov A."/>
            <person name="Simmons B.A."/>
            <person name="Magnuson J.K."/>
            <person name="Henrissat B."/>
            <person name="Mortensen U.H."/>
            <person name="Larsen T.O."/>
            <person name="Devries R.P."/>
            <person name="Grigoriev I.V."/>
            <person name="Machida M."/>
            <person name="Baker S.E."/>
            <person name="Andersen M.R."/>
        </authorList>
    </citation>
    <scope>NUCLEOTIDE SEQUENCE [LARGE SCALE GENOMIC DNA]</scope>
    <source>
        <strain evidence="1">CBS 121.62</strain>
    </source>
</reference>
<accession>A0A5N6GLK9</accession>
<sequence>MQNKNRKREEMLQAGYGGQYGVGMTATGATVVIKKEAKKVKIQPINGDPVAMDLTANESLALSFRLWRGTHGKKDWQRKQSFPGGEGPDDRPWDWPLWVLWREKWRSSFIAIE</sequence>
<protein>
    <submittedName>
        <fullName evidence="1">Uncharacterized protein</fullName>
    </submittedName>
</protein>
<name>A0A5N6GLK9_ASPFL</name>
<dbReference type="Proteomes" id="UP000325434">
    <property type="component" value="Unassembled WGS sequence"/>
</dbReference>
<dbReference type="VEuPathDB" id="FungiDB:F9C07_1993"/>
<evidence type="ECO:0000313" key="1">
    <source>
        <dbReference type="EMBL" id="KAB8242725.1"/>
    </source>
</evidence>
<proteinExistence type="predicted"/>
<dbReference type="AlphaFoldDB" id="A0A5N6GLK9"/>
<dbReference type="EMBL" id="ML734657">
    <property type="protein sequence ID" value="KAB8242725.1"/>
    <property type="molecule type" value="Genomic_DNA"/>
</dbReference>
<organism evidence="1">
    <name type="scientific">Aspergillus flavus</name>
    <dbReference type="NCBI Taxonomy" id="5059"/>
    <lineage>
        <taxon>Eukaryota</taxon>
        <taxon>Fungi</taxon>
        <taxon>Dikarya</taxon>
        <taxon>Ascomycota</taxon>
        <taxon>Pezizomycotina</taxon>
        <taxon>Eurotiomycetes</taxon>
        <taxon>Eurotiomycetidae</taxon>
        <taxon>Eurotiales</taxon>
        <taxon>Aspergillaceae</taxon>
        <taxon>Aspergillus</taxon>
        <taxon>Aspergillus subgen. Circumdati</taxon>
    </lineage>
</organism>
<gene>
    <name evidence="1" type="ORF">BDV35DRAFT_383801</name>
</gene>